<feature type="compositionally biased region" description="Basic and acidic residues" evidence="1">
    <location>
        <begin position="172"/>
        <end position="200"/>
    </location>
</feature>
<evidence type="ECO:0000313" key="4">
    <source>
        <dbReference type="Proteomes" id="UP001151760"/>
    </source>
</evidence>
<dbReference type="InterPro" id="IPR058352">
    <property type="entry name" value="DUF8039"/>
</dbReference>
<keyword evidence="4" id="KW-1185">Reference proteome</keyword>
<keyword evidence="3" id="KW-0378">Hydrolase</keyword>
<accession>A0ABQ4Y508</accession>
<dbReference type="GO" id="GO:0008233">
    <property type="term" value="F:peptidase activity"/>
    <property type="evidence" value="ECO:0007669"/>
    <property type="project" value="UniProtKB-KW"/>
</dbReference>
<feature type="compositionally biased region" description="Polar residues" evidence="1">
    <location>
        <begin position="1"/>
        <end position="10"/>
    </location>
</feature>
<reference evidence="3" key="2">
    <citation type="submission" date="2022-01" db="EMBL/GenBank/DDBJ databases">
        <authorList>
            <person name="Yamashiro T."/>
            <person name="Shiraishi A."/>
            <person name="Satake H."/>
            <person name="Nakayama K."/>
        </authorList>
    </citation>
    <scope>NUCLEOTIDE SEQUENCE</scope>
</reference>
<keyword evidence="3" id="KW-0645">Protease</keyword>
<protein>
    <submittedName>
        <fullName evidence="3">Ulp1 protease family, C-terminal catalytic domain-containing protein</fullName>
    </submittedName>
</protein>
<evidence type="ECO:0000313" key="3">
    <source>
        <dbReference type="EMBL" id="GJS72271.1"/>
    </source>
</evidence>
<name>A0ABQ4Y508_9ASTR</name>
<feature type="compositionally biased region" description="Polar residues" evidence="1">
    <location>
        <begin position="18"/>
        <end position="28"/>
    </location>
</feature>
<sequence length="399" mass="44872">MRSNVSSTKSIGRKEQQGEQNESISKSQVDVPSSVLRMSNLSSTTTIVKLHCIKEETYCCLYIPSFVLAGEKVVCATATVYPIGDGILHFKKLLKGHIKVSVIKVVEIHKSMELPVPDDEIPNLESAVKGFIQWPIAAIARFTGMSKTPVSGVPTKRVMPQHENAPSTKKGKGNETPKEPNKQDKALEETTKHQKTMQKIDEVKERVEKEKASNKKSLQALEDESYFAINATYIIEFLTYQELECRIVTLFEMSLYHLKGHSSQNKVGFLNPGMITADSCFYEKWATIDYLTQSLTGYDFYLAPYLQGRHYVLFIICPKHGMGFILNSSKGSNTNEQSYRLAGLVESFATAVNMLVFPSLFDVCFATAVNMLVPWSNERPLENKELNAIIGAWFTLWRD</sequence>
<feature type="domain" description="DUF8039" evidence="2">
    <location>
        <begin position="52"/>
        <end position="139"/>
    </location>
</feature>
<dbReference type="EMBL" id="BQNB010010067">
    <property type="protein sequence ID" value="GJS72271.1"/>
    <property type="molecule type" value="Genomic_DNA"/>
</dbReference>
<dbReference type="Proteomes" id="UP001151760">
    <property type="component" value="Unassembled WGS sequence"/>
</dbReference>
<comment type="caution">
    <text evidence="3">The sequence shown here is derived from an EMBL/GenBank/DDBJ whole genome shotgun (WGS) entry which is preliminary data.</text>
</comment>
<dbReference type="Pfam" id="PF26133">
    <property type="entry name" value="DUF8039"/>
    <property type="match status" value="1"/>
</dbReference>
<dbReference type="Gene3D" id="3.40.395.10">
    <property type="entry name" value="Adenoviral Proteinase, Chain A"/>
    <property type="match status" value="1"/>
</dbReference>
<organism evidence="3 4">
    <name type="scientific">Tanacetum coccineum</name>
    <dbReference type="NCBI Taxonomy" id="301880"/>
    <lineage>
        <taxon>Eukaryota</taxon>
        <taxon>Viridiplantae</taxon>
        <taxon>Streptophyta</taxon>
        <taxon>Embryophyta</taxon>
        <taxon>Tracheophyta</taxon>
        <taxon>Spermatophyta</taxon>
        <taxon>Magnoliopsida</taxon>
        <taxon>eudicotyledons</taxon>
        <taxon>Gunneridae</taxon>
        <taxon>Pentapetalae</taxon>
        <taxon>asterids</taxon>
        <taxon>campanulids</taxon>
        <taxon>Asterales</taxon>
        <taxon>Asteraceae</taxon>
        <taxon>Asteroideae</taxon>
        <taxon>Anthemideae</taxon>
        <taxon>Anthemidinae</taxon>
        <taxon>Tanacetum</taxon>
    </lineage>
</organism>
<dbReference type="SUPFAM" id="SSF54001">
    <property type="entry name" value="Cysteine proteinases"/>
    <property type="match status" value="1"/>
</dbReference>
<proteinExistence type="predicted"/>
<dbReference type="PANTHER" id="PTHR33018">
    <property type="entry name" value="OS10G0338966 PROTEIN-RELATED"/>
    <property type="match status" value="1"/>
</dbReference>
<feature type="region of interest" description="Disordered" evidence="1">
    <location>
        <begin position="1"/>
        <end position="28"/>
    </location>
</feature>
<reference evidence="3" key="1">
    <citation type="journal article" date="2022" name="Int. J. Mol. Sci.">
        <title>Draft Genome of Tanacetum Coccineum: Genomic Comparison of Closely Related Tanacetum-Family Plants.</title>
        <authorList>
            <person name="Yamashiro T."/>
            <person name="Shiraishi A."/>
            <person name="Nakayama K."/>
            <person name="Satake H."/>
        </authorList>
    </citation>
    <scope>NUCLEOTIDE SEQUENCE</scope>
</reference>
<gene>
    <name evidence="3" type="ORF">Tco_0705112</name>
</gene>
<evidence type="ECO:0000259" key="2">
    <source>
        <dbReference type="Pfam" id="PF26133"/>
    </source>
</evidence>
<dbReference type="InterPro" id="IPR038765">
    <property type="entry name" value="Papain-like_cys_pep_sf"/>
</dbReference>
<feature type="region of interest" description="Disordered" evidence="1">
    <location>
        <begin position="150"/>
        <end position="200"/>
    </location>
</feature>
<dbReference type="GO" id="GO:0006508">
    <property type="term" value="P:proteolysis"/>
    <property type="evidence" value="ECO:0007669"/>
    <property type="project" value="UniProtKB-KW"/>
</dbReference>
<evidence type="ECO:0000256" key="1">
    <source>
        <dbReference type="SAM" id="MobiDB-lite"/>
    </source>
</evidence>
<dbReference type="PANTHER" id="PTHR33018:SF37">
    <property type="entry name" value="TRANSPOSASE TNP1_EN_SPM-LIKE DOMAIN-CONTAINING PROTEIN"/>
    <property type="match status" value="1"/>
</dbReference>